<dbReference type="EMBL" id="MU277217">
    <property type="protein sequence ID" value="KAI0060629.1"/>
    <property type="molecule type" value="Genomic_DNA"/>
</dbReference>
<organism evidence="1 2">
    <name type="scientific">Artomyces pyxidatus</name>
    <dbReference type="NCBI Taxonomy" id="48021"/>
    <lineage>
        <taxon>Eukaryota</taxon>
        <taxon>Fungi</taxon>
        <taxon>Dikarya</taxon>
        <taxon>Basidiomycota</taxon>
        <taxon>Agaricomycotina</taxon>
        <taxon>Agaricomycetes</taxon>
        <taxon>Russulales</taxon>
        <taxon>Auriscalpiaceae</taxon>
        <taxon>Artomyces</taxon>
    </lineage>
</organism>
<reference evidence="1" key="2">
    <citation type="journal article" date="2022" name="New Phytol.">
        <title>Evolutionary transition to the ectomycorrhizal habit in the genomes of a hyperdiverse lineage of mushroom-forming fungi.</title>
        <authorList>
            <person name="Looney B."/>
            <person name="Miyauchi S."/>
            <person name="Morin E."/>
            <person name="Drula E."/>
            <person name="Courty P.E."/>
            <person name="Kohler A."/>
            <person name="Kuo A."/>
            <person name="LaButti K."/>
            <person name="Pangilinan J."/>
            <person name="Lipzen A."/>
            <person name="Riley R."/>
            <person name="Andreopoulos W."/>
            <person name="He G."/>
            <person name="Johnson J."/>
            <person name="Nolan M."/>
            <person name="Tritt A."/>
            <person name="Barry K.W."/>
            <person name="Grigoriev I.V."/>
            <person name="Nagy L.G."/>
            <person name="Hibbett D."/>
            <person name="Henrissat B."/>
            <person name="Matheny P.B."/>
            <person name="Labbe J."/>
            <person name="Martin F.M."/>
        </authorList>
    </citation>
    <scope>NUCLEOTIDE SEQUENCE</scope>
    <source>
        <strain evidence="1">HHB10654</strain>
    </source>
</reference>
<comment type="caution">
    <text evidence="1">The sequence shown here is derived from an EMBL/GenBank/DDBJ whole genome shotgun (WGS) entry which is preliminary data.</text>
</comment>
<accession>A0ACB8SW67</accession>
<gene>
    <name evidence="1" type="ORF">BV25DRAFT_1789248</name>
</gene>
<sequence>RFTTGRAGATVKTGASTAYHAYEEKVARDRRRRRNIWAPFSCKFEWDIVQWAKMRGPTSTAFTELLKIEGMYERLELSFKSAAEMNNLIDELPDRPGFKCEEIGIDGETYEVYFRDVMECVRELYGNPEFAQHMAYAPERHFADDEMKNRLYGEMHTGDWWWQVQTILEERCPGATIVPLILSTDKTQLTVFRNKSAYPVYLTIGNISKDLRRKPSKQAQMLVGYLPTARLDHITNKETRRRALANLFHACMRKIMEPVKEAGEHGVHMTGGDGAVRRCHPLFAVFVGDYPEQALVACVKYGVCPKCLVEHDNLGSLEPAPLRDIETVLDALDTFHRGPADYVAACEAVGIKPVVHPFWQDLPYANVFAAITPDILHQLYQGMMKHLIAWVTDAFGAEEIDARCKRMPPNHNLRLFSSGISHLSRVSGQEHKDICRILLGLVVDLPLPDGISPIRLVRAVRALLDFLYLAQYPSHSSDTLKYLDDALSRFHANKAVFELAGVRENFNFPKLHGLLHYTPSIRLFGTTDNYNTEASERLHIDFAKDAYR</sequence>
<keyword evidence="2" id="KW-1185">Reference proteome</keyword>
<evidence type="ECO:0000313" key="1">
    <source>
        <dbReference type="EMBL" id="KAI0060629.1"/>
    </source>
</evidence>
<name>A0ACB8SW67_9AGAM</name>
<reference evidence="1" key="1">
    <citation type="submission" date="2021-03" db="EMBL/GenBank/DDBJ databases">
        <authorList>
            <consortium name="DOE Joint Genome Institute"/>
            <person name="Ahrendt S."/>
            <person name="Looney B.P."/>
            <person name="Miyauchi S."/>
            <person name="Morin E."/>
            <person name="Drula E."/>
            <person name="Courty P.E."/>
            <person name="Chicoki N."/>
            <person name="Fauchery L."/>
            <person name="Kohler A."/>
            <person name="Kuo A."/>
            <person name="Labutti K."/>
            <person name="Pangilinan J."/>
            <person name="Lipzen A."/>
            <person name="Riley R."/>
            <person name="Andreopoulos W."/>
            <person name="He G."/>
            <person name="Johnson J."/>
            <person name="Barry K.W."/>
            <person name="Grigoriev I.V."/>
            <person name="Nagy L."/>
            <person name="Hibbett D."/>
            <person name="Henrissat B."/>
            <person name="Matheny P.B."/>
            <person name="Labbe J."/>
            <person name="Martin F."/>
        </authorList>
    </citation>
    <scope>NUCLEOTIDE SEQUENCE</scope>
    <source>
        <strain evidence="1">HHB10654</strain>
    </source>
</reference>
<evidence type="ECO:0000313" key="2">
    <source>
        <dbReference type="Proteomes" id="UP000814140"/>
    </source>
</evidence>
<feature type="non-terminal residue" evidence="1">
    <location>
        <position position="548"/>
    </location>
</feature>
<protein>
    <submittedName>
        <fullName evidence="1">Uncharacterized protein</fullName>
    </submittedName>
</protein>
<dbReference type="Proteomes" id="UP000814140">
    <property type="component" value="Unassembled WGS sequence"/>
</dbReference>
<feature type="non-terminal residue" evidence="1">
    <location>
        <position position="1"/>
    </location>
</feature>
<proteinExistence type="predicted"/>